<dbReference type="Gene3D" id="3.40.640.10">
    <property type="entry name" value="Type I PLP-dependent aspartate aminotransferase-like (Major domain)"/>
    <property type="match status" value="1"/>
</dbReference>
<evidence type="ECO:0000313" key="3">
    <source>
        <dbReference type="Proteomes" id="UP000469452"/>
    </source>
</evidence>
<dbReference type="Pfam" id="PF00155">
    <property type="entry name" value="Aminotran_1_2"/>
    <property type="match status" value="1"/>
</dbReference>
<evidence type="ECO:0000313" key="2">
    <source>
        <dbReference type="EMBL" id="KAF0764345.1"/>
    </source>
</evidence>
<dbReference type="InterPro" id="IPR015421">
    <property type="entry name" value="PyrdxlP-dep_Trfase_major"/>
</dbReference>
<organism evidence="2 3">
    <name type="scientific">Aphanomyces astaci</name>
    <name type="common">Crayfish plague agent</name>
    <dbReference type="NCBI Taxonomy" id="112090"/>
    <lineage>
        <taxon>Eukaryota</taxon>
        <taxon>Sar</taxon>
        <taxon>Stramenopiles</taxon>
        <taxon>Oomycota</taxon>
        <taxon>Saprolegniomycetes</taxon>
        <taxon>Saprolegniales</taxon>
        <taxon>Verrucalvaceae</taxon>
        <taxon>Aphanomyces</taxon>
    </lineage>
</organism>
<dbReference type="InterPro" id="IPR004839">
    <property type="entry name" value="Aminotransferase_I/II_large"/>
</dbReference>
<dbReference type="AlphaFoldDB" id="A0A6A5AUT2"/>
<proteinExistence type="predicted"/>
<dbReference type="SUPFAM" id="SSF53383">
    <property type="entry name" value="PLP-dependent transferases"/>
    <property type="match status" value="1"/>
</dbReference>
<gene>
    <name evidence="2" type="ORF">AaE_003077</name>
</gene>
<name>A0A6A5AUT2_APHAT</name>
<dbReference type="PANTHER" id="PTHR43799">
    <property type="entry name" value="AMINOTRANSFERASE, PUTATIVE-RELATED"/>
    <property type="match status" value="1"/>
</dbReference>
<reference evidence="2 3" key="1">
    <citation type="submission" date="2019-06" db="EMBL/GenBank/DDBJ databases">
        <title>Genomics analysis of Aphanomyces spp. identifies a new class of oomycete effector associated with host adaptation.</title>
        <authorList>
            <person name="Gaulin E."/>
        </authorList>
    </citation>
    <scope>NUCLEOTIDE SEQUENCE [LARGE SCALE GENOMIC DNA]</scope>
    <source>
        <strain evidence="2 3">E</strain>
    </source>
</reference>
<dbReference type="InterPro" id="IPR015424">
    <property type="entry name" value="PyrdxlP-dep_Trfase"/>
</dbReference>
<protein>
    <recommendedName>
        <fullName evidence="1">Aminotransferase class I/classII large domain-containing protein</fullName>
    </recommendedName>
</protein>
<dbReference type="GO" id="GO:0030170">
    <property type="term" value="F:pyridoxal phosphate binding"/>
    <property type="evidence" value="ECO:0007669"/>
    <property type="project" value="InterPro"/>
</dbReference>
<dbReference type="PANTHER" id="PTHR43799:SF1">
    <property type="entry name" value="ASPARTATE AMINOTRANSFERASE"/>
    <property type="match status" value="1"/>
</dbReference>
<dbReference type="VEuPathDB" id="FungiDB:H257_06864"/>
<dbReference type="EMBL" id="VJMI01007254">
    <property type="protein sequence ID" value="KAF0764345.1"/>
    <property type="molecule type" value="Genomic_DNA"/>
</dbReference>
<accession>A0A6A5AUT2</accession>
<dbReference type="Proteomes" id="UP000469452">
    <property type="component" value="Unassembled WGS sequence"/>
</dbReference>
<feature type="non-terminal residue" evidence="2">
    <location>
        <position position="1"/>
    </location>
</feature>
<comment type="caution">
    <text evidence="2">The sequence shown here is derived from an EMBL/GenBank/DDBJ whole genome shotgun (WGS) entry which is preliminary data.</text>
</comment>
<evidence type="ECO:0000259" key="1">
    <source>
        <dbReference type="Pfam" id="PF00155"/>
    </source>
</evidence>
<feature type="domain" description="Aminotransferase class I/classII large" evidence="1">
    <location>
        <begin position="27"/>
        <end position="64"/>
    </location>
</feature>
<sequence>GPNTTQYKEYERSAAADDRAMLASTDASAKLTCLVNPNNPTGDYYSLAQIKAYIETCPDNHTVIVGTS</sequence>